<dbReference type="SUPFAM" id="SSF46785">
    <property type="entry name" value="Winged helix' DNA-binding domain"/>
    <property type="match status" value="1"/>
</dbReference>
<evidence type="ECO:0000313" key="7">
    <source>
        <dbReference type="Proteomes" id="UP001170624"/>
    </source>
</evidence>
<dbReference type="GO" id="GO:0003700">
    <property type="term" value="F:DNA-binding transcription factor activity"/>
    <property type="evidence" value="ECO:0007669"/>
    <property type="project" value="InterPro"/>
</dbReference>
<keyword evidence="3" id="KW-0238">DNA-binding</keyword>
<dbReference type="InterPro" id="IPR036390">
    <property type="entry name" value="WH_DNA-bd_sf"/>
</dbReference>
<dbReference type="AlphaFoldDB" id="A0AAW7Y015"/>
<dbReference type="CDD" id="cd05466">
    <property type="entry name" value="PBP2_LTTR_substrate"/>
    <property type="match status" value="1"/>
</dbReference>
<reference evidence="6" key="1">
    <citation type="submission" date="2023-07" db="EMBL/GenBank/DDBJ databases">
        <title>Genome content predicts the carbon catabolic preferences of heterotrophic bacteria.</title>
        <authorList>
            <person name="Gralka M."/>
        </authorList>
    </citation>
    <scope>NUCLEOTIDE SEQUENCE</scope>
    <source>
        <strain evidence="6">G2M05</strain>
    </source>
</reference>
<dbReference type="InterPro" id="IPR000847">
    <property type="entry name" value="LysR_HTH_N"/>
</dbReference>
<dbReference type="RefSeq" id="WP_303498329.1">
    <property type="nucleotide sequence ID" value="NZ_JAUOPU010000002.1"/>
</dbReference>
<gene>
    <name evidence="6" type="ORF">Q4568_03430</name>
</gene>
<dbReference type="SUPFAM" id="SSF53850">
    <property type="entry name" value="Periplasmic binding protein-like II"/>
    <property type="match status" value="1"/>
</dbReference>
<keyword evidence="4" id="KW-0804">Transcription</keyword>
<keyword evidence="2" id="KW-0805">Transcription regulation</keyword>
<dbReference type="InterPro" id="IPR036388">
    <property type="entry name" value="WH-like_DNA-bd_sf"/>
</dbReference>
<dbReference type="PANTHER" id="PTHR30126:SF91">
    <property type="entry name" value="LYSR FAMILY TRANSCRIPTIONAL REGULATOR"/>
    <property type="match status" value="1"/>
</dbReference>
<dbReference type="GO" id="GO:0000976">
    <property type="term" value="F:transcription cis-regulatory region binding"/>
    <property type="evidence" value="ECO:0007669"/>
    <property type="project" value="TreeGrafter"/>
</dbReference>
<dbReference type="Gene3D" id="1.10.10.10">
    <property type="entry name" value="Winged helix-like DNA-binding domain superfamily/Winged helix DNA-binding domain"/>
    <property type="match status" value="1"/>
</dbReference>
<evidence type="ECO:0000259" key="5">
    <source>
        <dbReference type="PROSITE" id="PS50931"/>
    </source>
</evidence>
<evidence type="ECO:0000256" key="3">
    <source>
        <dbReference type="ARBA" id="ARBA00023125"/>
    </source>
</evidence>
<comment type="caution">
    <text evidence="6">The sequence shown here is derived from an EMBL/GenBank/DDBJ whole genome shotgun (WGS) entry which is preliminary data.</text>
</comment>
<sequence length="305" mass="34357">MQHSLLLLETRLLCCFVAVAETGSLQRAGVRLGKAKSTVSRWLTELEEILGYQVFDRQSNGLVIVINPLGEALLPKVKNVLASLARLETFAFSQDPERVPAKLVLYFNQLVAKECIAEQVMMLRKLLPQTEIVINECQPDQSQHLLLQQEADLVLGFVPAKVYPDLSGLIVGEEQVMILAHPSHPLLNEALVDSQQLLLHTLIIPSFLQSISFQGNSSPFDTITTSDFELALTLAKSNLGIAYLPEHVARKALHRRDLCQLSINWEEFTQSIPLMLHFRTDFAYPDIKLRLVEGLREWFGYSDLK</sequence>
<accession>A0AAW7Y015</accession>
<evidence type="ECO:0000256" key="1">
    <source>
        <dbReference type="ARBA" id="ARBA00009437"/>
    </source>
</evidence>
<dbReference type="EMBL" id="JAUOPU010000002">
    <property type="protein sequence ID" value="MDO6541567.1"/>
    <property type="molecule type" value="Genomic_DNA"/>
</dbReference>
<dbReference type="Pfam" id="PF03466">
    <property type="entry name" value="LysR_substrate"/>
    <property type="match status" value="1"/>
</dbReference>
<protein>
    <submittedName>
        <fullName evidence="6">LysR family transcriptional regulator</fullName>
    </submittedName>
</protein>
<dbReference type="Pfam" id="PF00126">
    <property type="entry name" value="HTH_1"/>
    <property type="match status" value="1"/>
</dbReference>
<name>A0AAW7Y015_9GAMM</name>
<dbReference type="Gene3D" id="3.40.190.290">
    <property type="match status" value="1"/>
</dbReference>
<dbReference type="Proteomes" id="UP001170624">
    <property type="component" value="Unassembled WGS sequence"/>
</dbReference>
<dbReference type="PANTHER" id="PTHR30126">
    <property type="entry name" value="HTH-TYPE TRANSCRIPTIONAL REGULATOR"/>
    <property type="match status" value="1"/>
</dbReference>
<evidence type="ECO:0000313" key="6">
    <source>
        <dbReference type="EMBL" id="MDO6541567.1"/>
    </source>
</evidence>
<dbReference type="InterPro" id="IPR005119">
    <property type="entry name" value="LysR_subst-bd"/>
</dbReference>
<evidence type="ECO:0000256" key="4">
    <source>
        <dbReference type="ARBA" id="ARBA00023163"/>
    </source>
</evidence>
<proteinExistence type="inferred from homology"/>
<feature type="domain" description="HTH lysR-type" evidence="5">
    <location>
        <begin position="8"/>
        <end position="65"/>
    </location>
</feature>
<evidence type="ECO:0000256" key="2">
    <source>
        <dbReference type="ARBA" id="ARBA00023015"/>
    </source>
</evidence>
<comment type="similarity">
    <text evidence="1">Belongs to the LysR transcriptional regulatory family.</text>
</comment>
<organism evidence="6 7">
    <name type="scientific">Photobacterium sanguinicancri</name>
    <dbReference type="NCBI Taxonomy" id="875932"/>
    <lineage>
        <taxon>Bacteria</taxon>
        <taxon>Pseudomonadati</taxon>
        <taxon>Pseudomonadota</taxon>
        <taxon>Gammaproteobacteria</taxon>
        <taxon>Vibrionales</taxon>
        <taxon>Vibrionaceae</taxon>
        <taxon>Photobacterium</taxon>
    </lineage>
</organism>
<dbReference type="PROSITE" id="PS50931">
    <property type="entry name" value="HTH_LYSR"/>
    <property type="match status" value="1"/>
</dbReference>